<dbReference type="PANTHER" id="PTHR43615:SF1">
    <property type="entry name" value="PPDK_N DOMAIN-CONTAINING PROTEIN"/>
    <property type="match status" value="1"/>
</dbReference>
<dbReference type="InterPro" id="IPR051549">
    <property type="entry name" value="PEP_Utilizing_Enz"/>
</dbReference>
<dbReference type="InterPro" id="IPR002192">
    <property type="entry name" value="PPDK_AMP/ATP-bd"/>
</dbReference>
<dbReference type="PANTHER" id="PTHR43615">
    <property type="entry name" value="PHOSPHOENOLPYRUVATE SYNTHASE-RELATED"/>
    <property type="match status" value="1"/>
</dbReference>
<keyword evidence="3" id="KW-1185">Reference proteome</keyword>
<dbReference type="Gene3D" id="3.30.1490.20">
    <property type="entry name" value="ATP-grasp fold, A domain"/>
    <property type="match status" value="2"/>
</dbReference>
<evidence type="ECO:0000259" key="1">
    <source>
        <dbReference type="Pfam" id="PF01326"/>
    </source>
</evidence>
<comment type="caution">
    <text evidence="2">The sequence shown here is derived from an EMBL/GenBank/DDBJ whole genome shotgun (WGS) entry which is preliminary data.</text>
</comment>
<evidence type="ECO:0000313" key="3">
    <source>
        <dbReference type="Proteomes" id="UP001165653"/>
    </source>
</evidence>
<proteinExistence type="predicted"/>
<dbReference type="Gene3D" id="3.30.470.20">
    <property type="entry name" value="ATP-grasp fold, B domain"/>
    <property type="match status" value="1"/>
</dbReference>
<dbReference type="EMBL" id="JAPDDR010000010">
    <property type="protein sequence ID" value="MCW1915774.1"/>
    <property type="molecule type" value="Genomic_DNA"/>
</dbReference>
<dbReference type="SUPFAM" id="SSF56059">
    <property type="entry name" value="Glutathione synthetase ATP-binding domain-like"/>
    <property type="match status" value="1"/>
</dbReference>
<accession>A0ABT3G863</accession>
<gene>
    <name evidence="2" type="ORF">OJ996_19465</name>
</gene>
<organism evidence="2 3">
    <name type="scientific">Luteolibacter rhizosphaerae</name>
    <dbReference type="NCBI Taxonomy" id="2989719"/>
    <lineage>
        <taxon>Bacteria</taxon>
        <taxon>Pseudomonadati</taxon>
        <taxon>Verrucomicrobiota</taxon>
        <taxon>Verrucomicrobiia</taxon>
        <taxon>Verrucomicrobiales</taxon>
        <taxon>Verrucomicrobiaceae</taxon>
        <taxon>Luteolibacter</taxon>
    </lineage>
</organism>
<name>A0ABT3G863_9BACT</name>
<dbReference type="Pfam" id="PF01326">
    <property type="entry name" value="PPDK_N"/>
    <property type="match status" value="1"/>
</dbReference>
<dbReference type="RefSeq" id="WP_264515331.1">
    <property type="nucleotide sequence ID" value="NZ_JAPDDR010000010.1"/>
</dbReference>
<feature type="domain" description="Pyruvate phosphate dikinase AMP/ATP-binding" evidence="1">
    <location>
        <begin position="57"/>
        <end position="289"/>
    </location>
</feature>
<dbReference type="Proteomes" id="UP001165653">
    <property type="component" value="Unassembled WGS sequence"/>
</dbReference>
<dbReference type="InterPro" id="IPR013815">
    <property type="entry name" value="ATP_grasp_subdomain_1"/>
</dbReference>
<reference evidence="2" key="1">
    <citation type="submission" date="2022-10" db="EMBL/GenBank/DDBJ databases">
        <title>Luteolibacter sp. GHJ8, whole genome shotgun sequencing project.</title>
        <authorList>
            <person name="Zhao G."/>
            <person name="Shen L."/>
        </authorList>
    </citation>
    <scope>NUCLEOTIDE SEQUENCE</scope>
    <source>
        <strain evidence="2">GHJ8</strain>
    </source>
</reference>
<protein>
    <recommendedName>
        <fullName evidence="1">Pyruvate phosphate dikinase AMP/ATP-binding domain-containing protein</fullName>
    </recommendedName>
</protein>
<sequence>MTEPFVIRLQDPAAANPALTGGKGSSLAKLHRAEFRVPDGFVVTARSFKEFSTGGRELPLQVTAEIRAHLEHYGDQAFAVRSSSTAEDSADAAFAGQHETYLNIRGTEQILLRVTDCFLSLWNERAVAYRQQRGMDEASASMAVVVQRLVPCDSAGVAFSLDPVSGDARRILIDANRGLGESVVGGETQVDHWVIARDGLSVIEESIASKTSRTIPAENGIRHQELSGEEARAPSLTAAQTREVAKLVLEVERKAAFPQDIEWGFAGDELWLLQARPITTLPERWTRQESAERFPTPISPLTWDFVEAGFHDSLAWSLKLMGMPPCPGAVVRELRSLHLWKSESGGALLPAPLSRG</sequence>
<evidence type="ECO:0000313" key="2">
    <source>
        <dbReference type="EMBL" id="MCW1915774.1"/>
    </source>
</evidence>